<accession>A0A7X2XV98</accession>
<sequence>MARYTTWVQAPQGNSAKISYVDKSTGKEVGTGSVAFDKSATITNVTTTSNLSNIISGVPSGYVSYDNDNGGAASVADRTAAASVKNGDTVDYVKATDASATKAIKVSAVDQSGNPISLKSNDKSLLDASGAKAAFQVKAGDTVSGADVANIISDANLSNLISNYSSSYMFDKAADTSTTAGNAVDVKATFRLIAYLWGSSSKLIIFDAST</sequence>
<dbReference type="EMBL" id="WNJO01000005">
    <property type="protein sequence ID" value="MTV82175.1"/>
    <property type="molecule type" value="Genomic_DNA"/>
</dbReference>
<protein>
    <submittedName>
        <fullName evidence="1">Uncharacterized protein</fullName>
    </submittedName>
</protein>
<comment type="caution">
    <text evidence="1">The sequence shown here is derived from an EMBL/GenBank/DDBJ whole genome shotgun (WGS) entry which is preliminary data.</text>
</comment>
<evidence type="ECO:0000313" key="2">
    <source>
        <dbReference type="Proteomes" id="UP000466388"/>
    </source>
</evidence>
<proteinExistence type="predicted"/>
<name>A0A7X2XV98_9LACO</name>
<gene>
    <name evidence="1" type="ORF">GM612_05850</name>
</gene>
<dbReference type="AlphaFoldDB" id="A0A7X2XV98"/>
<evidence type="ECO:0000313" key="1">
    <source>
        <dbReference type="EMBL" id="MTV82175.1"/>
    </source>
</evidence>
<dbReference type="RefSeq" id="WP_155431446.1">
    <property type="nucleotide sequence ID" value="NZ_WNJO01000005.1"/>
</dbReference>
<keyword evidence="2" id="KW-1185">Reference proteome</keyword>
<dbReference type="Proteomes" id="UP000466388">
    <property type="component" value="Unassembled WGS sequence"/>
</dbReference>
<reference evidence="1 2" key="1">
    <citation type="submission" date="2019-11" db="EMBL/GenBank/DDBJ databases">
        <title>Lactobacillus sp. nov. CRM56-3, isolated from fermented tea leaves.</title>
        <authorList>
            <person name="Phuengjayaem S."/>
            <person name="Tanasupawat S."/>
        </authorList>
    </citation>
    <scope>NUCLEOTIDE SEQUENCE [LARGE SCALE GENOMIC DNA]</scope>
    <source>
        <strain evidence="1 2">CRM56-3</strain>
    </source>
</reference>
<organism evidence="1 2">
    <name type="scientific">Secundilactobacillus folii</name>
    <dbReference type="NCBI Taxonomy" id="2678357"/>
    <lineage>
        <taxon>Bacteria</taxon>
        <taxon>Bacillati</taxon>
        <taxon>Bacillota</taxon>
        <taxon>Bacilli</taxon>
        <taxon>Lactobacillales</taxon>
        <taxon>Lactobacillaceae</taxon>
        <taxon>Secundilactobacillus</taxon>
    </lineage>
</organism>